<sequence>MSPLKTFISRPIFTAMLMLAVVVFGVFAYPRIGVDQFPDVDFPVVTVTTVLPGADPESMEKNVSDPLEEALNTLNGVDTLRSINLESVSQVVVQFKLSTKVDLAAQDVRDRVQATLSKLPDEVETPVVEKFDIGAAPIITLALAGPLPVDELTRIADDIVKPALQRQPGVGSIDIVGGREREIQLVVDPQRLRGYGLAISDVSQALKAQSLDVPGGRSTDSGRERVVRLTSEAKSVEDIRNIIITSAGGSPIRVRDIAEVVDGPAEQRSAAKSGERSAVAMVVRKQSGSNTVQVADLVKESLEEINKTMPAGVQVETVTDNARFIRSSIHAVQEDLILGGVLAVLIVLVFLRNLRSTFVAAIALPVSVVGTFAVMAALGFTFNMITMLALTLSIGLLIDDAIVVIENIVRHMEEGATPMQAALEGAGQIALAVLAVTLAIVAVFIPVAFMDGMIGKFFYQFGVTVAVATLISYVVSMTLTPMLSSRLLREHAHPTGISAKVEKVLVGLESGYRRMLGAILRHRAVTMVVAVLVLFATFGMARFLKFTFIPEQDNGNIKLAVELPIGSTIHETQAQLDTLAAQVRAIPGVTSTFTTAGGGVQEEVHKGEVLINLSAVKDRAFKQSELKSYVREHIKAPKGVSLSVQDVAAVSGGGNRTQQVQFNLRGDNWKELTESAEKMRQVMLKNPGLTDVDMTYRSGKPQYDVQVDRERAATLGVPAASLGATLRAYLGRDKVLDYREGGETYEVKLRLTPETLASADALGQLAVRAPNGQLVELRNLAKIVPAEGPVQIDRQAQKRQITMLANLASGYALSDAITYLQGYAAKDLPKSVSGELEGNAKELGKSVAAFGTALLLGIVLIYMILAAQFESLIHPFTIMLSLPFAFIGAIGGLLITGQYMSMFALIGVIMLMGLVVKNGILLVDFTLQVREKGRTAHEALLEAAPVRLRPILMTTIAMIAGMIPVAIAKGDGAETRAPMAITIIGGLITSTFLTLGVVPVVYSLLDQLSSRFSRGKGKDPGFAGGSGTSHDMPGNQDREREAAAAAARVETA</sequence>
<dbReference type="Proteomes" id="UP000272888">
    <property type="component" value="Unassembled WGS sequence"/>
</dbReference>
<feature type="transmembrane region" description="Helical" evidence="2">
    <location>
        <begin position="358"/>
        <end position="378"/>
    </location>
</feature>
<dbReference type="Gene3D" id="3.30.70.1440">
    <property type="entry name" value="Multidrug efflux transporter AcrB pore domain"/>
    <property type="match status" value="1"/>
</dbReference>
<name>A0A3A8QA02_9BACT</name>
<feature type="compositionally biased region" description="Low complexity" evidence="1">
    <location>
        <begin position="1043"/>
        <end position="1052"/>
    </location>
</feature>
<feature type="transmembrane region" description="Helical" evidence="2">
    <location>
        <begin position="384"/>
        <end position="405"/>
    </location>
</feature>
<feature type="region of interest" description="Disordered" evidence="1">
    <location>
        <begin position="1015"/>
        <end position="1052"/>
    </location>
</feature>
<organism evidence="3 4">
    <name type="scientific">Corallococcus llansteffanensis</name>
    <dbReference type="NCBI Taxonomy" id="2316731"/>
    <lineage>
        <taxon>Bacteria</taxon>
        <taxon>Pseudomonadati</taxon>
        <taxon>Myxococcota</taxon>
        <taxon>Myxococcia</taxon>
        <taxon>Myxococcales</taxon>
        <taxon>Cystobacterineae</taxon>
        <taxon>Myxococcaceae</taxon>
        <taxon>Corallococcus</taxon>
    </lineage>
</organism>
<dbReference type="SUPFAM" id="SSF82714">
    <property type="entry name" value="Multidrug efflux transporter AcrB TolC docking domain, DN and DC subdomains"/>
    <property type="match status" value="2"/>
</dbReference>
<feature type="transmembrane region" description="Helical" evidence="2">
    <location>
        <begin position="336"/>
        <end position="351"/>
    </location>
</feature>
<protein>
    <submittedName>
        <fullName evidence="3">Efflux RND transporter permease subunit</fullName>
    </submittedName>
</protein>
<dbReference type="GO" id="GO:0042910">
    <property type="term" value="F:xenobiotic transmembrane transporter activity"/>
    <property type="evidence" value="ECO:0007669"/>
    <property type="project" value="TreeGrafter"/>
</dbReference>
<dbReference type="Pfam" id="PF00873">
    <property type="entry name" value="ACR_tran"/>
    <property type="match status" value="1"/>
</dbReference>
<evidence type="ECO:0000256" key="1">
    <source>
        <dbReference type="SAM" id="MobiDB-lite"/>
    </source>
</evidence>
<feature type="transmembrane region" description="Helical" evidence="2">
    <location>
        <begin position="426"/>
        <end position="445"/>
    </location>
</feature>
<feature type="transmembrane region" description="Helical" evidence="2">
    <location>
        <begin position="979"/>
        <end position="1005"/>
    </location>
</feature>
<feature type="transmembrane region" description="Helical" evidence="2">
    <location>
        <begin position="872"/>
        <end position="896"/>
    </location>
</feature>
<dbReference type="Gene3D" id="1.20.1640.10">
    <property type="entry name" value="Multidrug efflux transporter AcrB transmembrane domain"/>
    <property type="match status" value="2"/>
</dbReference>
<evidence type="ECO:0000313" key="4">
    <source>
        <dbReference type="Proteomes" id="UP000272888"/>
    </source>
</evidence>
<feature type="transmembrane region" description="Helical" evidence="2">
    <location>
        <begin position="12"/>
        <end position="29"/>
    </location>
</feature>
<dbReference type="SUPFAM" id="SSF82866">
    <property type="entry name" value="Multidrug efflux transporter AcrB transmembrane domain"/>
    <property type="match status" value="2"/>
</dbReference>
<gene>
    <name evidence="3" type="ORF">D7V93_07390</name>
</gene>
<dbReference type="PANTHER" id="PTHR32063:SF0">
    <property type="entry name" value="SWARMING MOTILITY PROTEIN SWRC"/>
    <property type="match status" value="1"/>
</dbReference>
<dbReference type="InterPro" id="IPR027463">
    <property type="entry name" value="AcrB_DN_DC_subdom"/>
</dbReference>
<feature type="transmembrane region" description="Helical" evidence="2">
    <location>
        <begin position="457"/>
        <end position="479"/>
    </location>
</feature>
<keyword evidence="2" id="KW-0812">Transmembrane</keyword>
<dbReference type="Gene3D" id="3.30.2090.10">
    <property type="entry name" value="Multidrug efflux transporter AcrB TolC docking domain, DN and DC subdomains"/>
    <property type="match status" value="2"/>
</dbReference>
<feature type="transmembrane region" description="Helical" evidence="2">
    <location>
        <begin position="847"/>
        <end position="865"/>
    </location>
</feature>
<evidence type="ECO:0000313" key="3">
    <source>
        <dbReference type="EMBL" id="RKH64401.1"/>
    </source>
</evidence>
<dbReference type="Gene3D" id="3.30.70.1430">
    <property type="entry name" value="Multidrug efflux transporter AcrB pore domain"/>
    <property type="match status" value="2"/>
</dbReference>
<feature type="transmembrane region" description="Helical" evidence="2">
    <location>
        <begin position="524"/>
        <end position="544"/>
    </location>
</feature>
<dbReference type="PRINTS" id="PR00702">
    <property type="entry name" value="ACRIFLAVINRP"/>
</dbReference>
<dbReference type="AlphaFoldDB" id="A0A3A8QA02"/>
<comment type="caution">
    <text evidence="3">The sequence shown here is derived from an EMBL/GenBank/DDBJ whole genome shotgun (WGS) entry which is preliminary data.</text>
</comment>
<dbReference type="InterPro" id="IPR001036">
    <property type="entry name" value="Acrflvin-R"/>
</dbReference>
<dbReference type="Gene3D" id="3.30.70.1320">
    <property type="entry name" value="Multidrug efflux transporter AcrB pore domain like"/>
    <property type="match status" value="1"/>
</dbReference>
<feature type="transmembrane region" description="Helical" evidence="2">
    <location>
        <begin position="902"/>
        <end position="927"/>
    </location>
</feature>
<keyword evidence="4" id="KW-1185">Reference proteome</keyword>
<feature type="transmembrane region" description="Helical" evidence="2">
    <location>
        <begin position="948"/>
        <end position="967"/>
    </location>
</feature>
<proteinExistence type="predicted"/>
<accession>A0A3A8QA02</accession>
<dbReference type="PANTHER" id="PTHR32063">
    <property type="match status" value="1"/>
</dbReference>
<keyword evidence="2" id="KW-0472">Membrane</keyword>
<reference evidence="4" key="1">
    <citation type="submission" date="2018-09" db="EMBL/GenBank/DDBJ databases">
        <authorList>
            <person name="Livingstone P.G."/>
            <person name="Whitworth D.E."/>
        </authorList>
    </citation>
    <scope>NUCLEOTIDE SEQUENCE [LARGE SCALE GENOMIC DNA]</scope>
    <source>
        <strain evidence="4">CA051B</strain>
    </source>
</reference>
<dbReference type="SUPFAM" id="SSF82693">
    <property type="entry name" value="Multidrug efflux transporter AcrB pore domain, PN1, PN2, PC1 and PC2 subdomains"/>
    <property type="match status" value="3"/>
</dbReference>
<keyword evidence="2" id="KW-1133">Transmembrane helix</keyword>
<dbReference type="RefSeq" id="WP_120642700.1">
    <property type="nucleotide sequence ID" value="NZ_RAWB01000051.1"/>
</dbReference>
<evidence type="ECO:0000256" key="2">
    <source>
        <dbReference type="SAM" id="Phobius"/>
    </source>
</evidence>
<dbReference type="EMBL" id="RAWB01000051">
    <property type="protein sequence ID" value="RKH64401.1"/>
    <property type="molecule type" value="Genomic_DNA"/>
</dbReference>
<dbReference type="GO" id="GO:0005886">
    <property type="term" value="C:plasma membrane"/>
    <property type="evidence" value="ECO:0007669"/>
    <property type="project" value="TreeGrafter"/>
</dbReference>